<dbReference type="EMBL" id="UINC01004350">
    <property type="protein sequence ID" value="SVA13677.1"/>
    <property type="molecule type" value="Genomic_DNA"/>
</dbReference>
<proteinExistence type="predicted"/>
<dbReference type="InterPro" id="IPR000073">
    <property type="entry name" value="AB_hydrolase_1"/>
</dbReference>
<accession>A0A381TG04</accession>
<evidence type="ECO:0000259" key="2">
    <source>
        <dbReference type="Pfam" id="PF00561"/>
    </source>
</evidence>
<name>A0A381TG04_9ZZZZ</name>
<dbReference type="PANTHER" id="PTHR42977:SF3">
    <property type="entry name" value="AB HYDROLASE-1 DOMAIN-CONTAINING PROTEIN"/>
    <property type="match status" value="1"/>
</dbReference>
<protein>
    <recommendedName>
        <fullName evidence="2">AB hydrolase-1 domain-containing protein</fullName>
    </recommendedName>
</protein>
<organism evidence="3">
    <name type="scientific">marine metagenome</name>
    <dbReference type="NCBI Taxonomy" id="408172"/>
    <lineage>
        <taxon>unclassified sequences</taxon>
        <taxon>metagenomes</taxon>
        <taxon>ecological metagenomes</taxon>
    </lineage>
</organism>
<dbReference type="GO" id="GO:0004301">
    <property type="term" value="F:epoxide hydrolase activity"/>
    <property type="evidence" value="ECO:0007669"/>
    <property type="project" value="TreeGrafter"/>
</dbReference>
<dbReference type="Pfam" id="PF00561">
    <property type="entry name" value="Abhydrolase_1"/>
    <property type="match status" value="1"/>
</dbReference>
<dbReference type="AlphaFoldDB" id="A0A381TG04"/>
<dbReference type="InterPro" id="IPR051340">
    <property type="entry name" value="Haloalkane_dehalogenase"/>
</dbReference>
<dbReference type="PRINTS" id="PR00412">
    <property type="entry name" value="EPOXHYDRLASE"/>
</dbReference>
<dbReference type="InterPro" id="IPR000639">
    <property type="entry name" value="Epox_hydrolase-like"/>
</dbReference>
<evidence type="ECO:0000313" key="3">
    <source>
        <dbReference type="EMBL" id="SVA13677.1"/>
    </source>
</evidence>
<feature type="domain" description="AB hydrolase-1" evidence="2">
    <location>
        <begin position="85"/>
        <end position="325"/>
    </location>
</feature>
<gene>
    <name evidence="3" type="ORF">METZ01_LOCUS66531</name>
</gene>
<sequence length="344" mass="37645">MKKFLLISLFIITVTCIFFVSYITRDGEIVTPEGQGTVTLDAGGFEAYPLPDYAAKKIGPDYKSYFVEVEPGIKVHILEVGDGFPVFLLHGNPTSGFLYRQVVANLPTNRVRVIMPTLIGLGFSSKVPASEHTLENHIRWINGVLRKLKISELVYAGQDWGGPIGMGALALSPDLLKGAVLMNTGFNAPTINVDLSRAHATVKTPVVGEVLLEVVFSIFDQLHRTQGDPSSMSDDLVELYGRPVYESGNAKAPLALMRMVTDGPDHASVPSLRLVERYVQGLDIPAEIIWGMNDPILAKALPFMKQNFPKAYVTETSAGHFLQEEVPAVIADALIRVIDKVNKE</sequence>
<evidence type="ECO:0000256" key="1">
    <source>
        <dbReference type="ARBA" id="ARBA00022801"/>
    </source>
</evidence>
<keyword evidence="1" id="KW-0378">Hydrolase</keyword>
<dbReference type="SUPFAM" id="SSF53474">
    <property type="entry name" value="alpha/beta-Hydrolases"/>
    <property type="match status" value="1"/>
</dbReference>
<dbReference type="Gene3D" id="3.40.50.1820">
    <property type="entry name" value="alpha/beta hydrolase"/>
    <property type="match status" value="1"/>
</dbReference>
<dbReference type="InterPro" id="IPR029058">
    <property type="entry name" value="AB_hydrolase_fold"/>
</dbReference>
<dbReference type="PANTHER" id="PTHR42977">
    <property type="entry name" value="HYDROLASE-RELATED"/>
    <property type="match status" value="1"/>
</dbReference>
<reference evidence="3" key="1">
    <citation type="submission" date="2018-05" db="EMBL/GenBank/DDBJ databases">
        <authorList>
            <person name="Lanie J.A."/>
            <person name="Ng W.-L."/>
            <person name="Kazmierczak K.M."/>
            <person name="Andrzejewski T.M."/>
            <person name="Davidsen T.M."/>
            <person name="Wayne K.J."/>
            <person name="Tettelin H."/>
            <person name="Glass J.I."/>
            <person name="Rusch D."/>
            <person name="Podicherti R."/>
            <person name="Tsui H.-C.T."/>
            <person name="Winkler M.E."/>
        </authorList>
    </citation>
    <scope>NUCLEOTIDE SEQUENCE</scope>
</reference>